<comment type="caution">
    <text evidence="6">The sequence shown here is derived from an EMBL/GenBank/DDBJ whole genome shotgun (WGS) entry which is preliminary data.</text>
</comment>
<dbReference type="SUPFAM" id="SSF53822">
    <property type="entry name" value="Periplasmic binding protein-like I"/>
    <property type="match status" value="1"/>
</dbReference>
<evidence type="ECO:0000313" key="7">
    <source>
        <dbReference type="Proteomes" id="UP001629249"/>
    </source>
</evidence>
<name>A0ABW8ZPW2_9BURK</name>
<organism evidence="6 7">
    <name type="scientific">Paraburkholderia agricolaris</name>
    <dbReference type="NCBI Taxonomy" id="2152888"/>
    <lineage>
        <taxon>Bacteria</taxon>
        <taxon>Pseudomonadati</taxon>
        <taxon>Pseudomonadota</taxon>
        <taxon>Betaproteobacteria</taxon>
        <taxon>Burkholderiales</taxon>
        <taxon>Burkholderiaceae</taxon>
        <taxon>Paraburkholderia</taxon>
    </lineage>
</organism>
<dbReference type="InterPro" id="IPR025997">
    <property type="entry name" value="SBP_2_dom"/>
</dbReference>
<evidence type="ECO:0000256" key="2">
    <source>
        <dbReference type="ARBA" id="ARBA00007639"/>
    </source>
</evidence>
<gene>
    <name evidence="6" type="ORF">PQR66_13825</name>
</gene>
<dbReference type="Gene3D" id="3.40.50.2300">
    <property type="match status" value="2"/>
</dbReference>
<evidence type="ECO:0000256" key="3">
    <source>
        <dbReference type="ARBA" id="ARBA00022729"/>
    </source>
</evidence>
<evidence type="ECO:0000313" key="6">
    <source>
        <dbReference type="EMBL" id="MFL9884118.1"/>
    </source>
</evidence>
<keyword evidence="7" id="KW-1185">Reference proteome</keyword>
<proteinExistence type="inferred from homology"/>
<evidence type="ECO:0000256" key="4">
    <source>
        <dbReference type="SAM" id="SignalP"/>
    </source>
</evidence>
<dbReference type="Pfam" id="PF13407">
    <property type="entry name" value="Peripla_BP_4"/>
    <property type="match status" value="1"/>
</dbReference>
<evidence type="ECO:0000259" key="5">
    <source>
        <dbReference type="Pfam" id="PF13407"/>
    </source>
</evidence>
<dbReference type="EMBL" id="JAQQFN010000009">
    <property type="protein sequence ID" value="MFL9884118.1"/>
    <property type="molecule type" value="Genomic_DNA"/>
</dbReference>
<feature type="chain" id="PRO_5046010023" evidence="4">
    <location>
        <begin position="38"/>
        <end position="339"/>
    </location>
</feature>
<feature type="signal peptide" evidence="4">
    <location>
        <begin position="1"/>
        <end position="37"/>
    </location>
</feature>
<dbReference type="Proteomes" id="UP001629249">
    <property type="component" value="Unassembled WGS sequence"/>
</dbReference>
<feature type="domain" description="Periplasmic binding protein" evidence="5">
    <location>
        <begin position="46"/>
        <end position="305"/>
    </location>
</feature>
<dbReference type="CDD" id="cd06305">
    <property type="entry name" value="PBP1_methylthioribose_binding-like"/>
    <property type="match status" value="1"/>
</dbReference>
<dbReference type="PANTHER" id="PTHR46847:SF1">
    <property type="entry name" value="D-ALLOSE-BINDING PERIPLASMIC PROTEIN-RELATED"/>
    <property type="match status" value="1"/>
</dbReference>
<dbReference type="InterPro" id="IPR028082">
    <property type="entry name" value="Peripla_BP_I"/>
</dbReference>
<comment type="subcellular location">
    <subcellularLocation>
        <location evidence="1">Cell envelope</location>
    </subcellularLocation>
</comment>
<sequence>MKTIKAAARRTPGALRIASFATLLALASGLLAQAAHAEPSLAGKRIGVSITGTDHYWDLMAFRGVQDEIKRLGGTAIALDAGRKDQTQIAQLQTLIAQKPDAIVEILGNVSVLNPWLAKIRAANIPLFTVDTATPYSLNVTTSNNYSLGSEVALQMVSDMGGKGNVLVFNGFYSVPVCKIRYDQMKYVLSAYPDVKIIEPELRDVIPNTVQSAYSNVTDMLTKYPAKGSINAIWACWDVPQIGATQAVQAAKRNEVRTYAIDGSPDVIKMVADPNSPAGAVGAQRPYEIGRASAMNVAKYLSGQKVPPFTFVPSVLVSKENAATTSRPLLDDAAKVGAK</sequence>
<dbReference type="PANTHER" id="PTHR46847">
    <property type="entry name" value="D-ALLOSE-BINDING PERIPLASMIC PROTEIN-RELATED"/>
    <property type="match status" value="1"/>
</dbReference>
<evidence type="ECO:0000256" key="1">
    <source>
        <dbReference type="ARBA" id="ARBA00004196"/>
    </source>
</evidence>
<protein>
    <submittedName>
        <fullName evidence="6">Sugar ABC transporter substrate-binding protein</fullName>
    </submittedName>
</protein>
<dbReference type="RefSeq" id="WP_153139150.1">
    <property type="nucleotide sequence ID" value="NZ_JAQQFH010000007.1"/>
</dbReference>
<comment type="similarity">
    <text evidence="2">Belongs to the bacterial solute-binding protein 2 family.</text>
</comment>
<keyword evidence="3 4" id="KW-0732">Signal</keyword>
<reference evidence="6 7" key="1">
    <citation type="journal article" date="2024" name="Chem. Sci.">
        <title>Discovery of megapolipeptins by genome mining of a Burkholderiales bacteria collection.</title>
        <authorList>
            <person name="Paulo B.S."/>
            <person name="Recchia M.J.J."/>
            <person name="Lee S."/>
            <person name="Fergusson C.H."/>
            <person name="Romanowski S.B."/>
            <person name="Hernandez A."/>
            <person name="Krull N."/>
            <person name="Liu D.Y."/>
            <person name="Cavanagh H."/>
            <person name="Bos A."/>
            <person name="Gray C.A."/>
            <person name="Murphy B.T."/>
            <person name="Linington R.G."/>
            <person name="Eustaquio A.S."/>
        </authorList>
    </citation>
    <scope>NUCLEOTIDE SEQUENCE [LARGE SCALE GENOMIC DNA]</scope>
    <source>
        <strain evidence="6 7">RL16-012-BIC-B</strain>
    </source>
</reference>
<accession>A0ABW8ZPW2</accession>